<feature type="signal peptide" evidence="1">
    <location>
        <begin position="1"/>
        <end position="24"/>
    </location>
</feature>
<proteinExistence type="predicted"/>
<dbReference type="AlphaFoldDB" id="A0A4S2KEQ7"/>
<organism evidence="2 3">
    <name type="scientific">Temnothorax longispinosus</name>
    <dbReference type="NCBI Taxonomy" id="300112"/>
    <lineage>
        <taxon>Eukaryota</taxon>
        <taxon>Metazoa</taxon>
        <taxon>Ecdysozoa</taxon>
        <taxon>Arthropoda</taxon>
        <taxon>Hexapoda</taxon>
        <taxon>Insecta</taxon>
        <taxon>Pterygota</taxon>
        <taxon>Neoptera</taxon>
        <taxon>Endopterygota</taxon>
        <taxon>Hymenoptera</taxon>
        <taxon>Apocrita</taxon>
        <taxon>Aculeata</taxon>
        <taxon>Formicoidea</taxon>
        <taxon>Formicidae</taxon>
        <taxon>Myrmicinae</taxon>
        <taxon>Temnothorax</taxon>
    </lineage>
</organism>
<keyword evidence="1" id="KW-0732">Signal</keyword>
<dbReference type="EMBL" id="QBLH01002638">
    <property type="protein sequence ID" value="TGZ47855.1"/>
    <property type="molecule type" value="Genomic_DNA"/>
</dbReference>
<evidence type="ECO:0000313" key="3">
    <source>
        <dbReference type="Proteomes" id="UP000310200"/>
    </source>
</evidence>
<reference evidence="2 3" key="1">
    <citation type="journal article" date="2019" name="Philos. Trans. R. Soc. Lond., B, Biol. Sci.">
        <title>Ant behaviour and brain gene expression of defending hosts depend on the ecological success of the intruding social parasite.</title>
        <authorList>
            <person name="Kaur R."/>
            <person name="Stoldt M."/>
            <person name="Jongepier E."/>
            <person name="Feldmeyer B."/>
            <person name="Menzel F."/>
            <person name="Bornberg-Bauer E."/>
            <person name="Foitzik S."/>
        </authorList>
    </citation>
    <scope>NUCLEOTIDE SEQUENCE [LARGE SCALE GENOMIC DNA]</scope>
    <source>
        <tissue evidence="2">Whole body</tissue>
    </source>
</reference>
<keyword evidence="3" id="KW-1185">Reference proteome</keyword>
<gene>
    <name evidence="2" type="ORF">DBV15_12690</name>
</gene>
<dbReference type="Proteomes" id="UP000310200">
    <property type="component" value="Unassembled WGS sequence"/>
</dbReference>
<feature type="non-terminal residue" evidence="2">
    <location>
        <position position="1"/>
    </location>
</feature>
<feature type="chain" id="PRO_5020402329" description="Secreted protein" evidence="1">
    <location>
        <begin position="25"/>
        <end position="92"/>
    </location>
</feature>
<evidence type="ECO:0000313" key="2">
    <source>
        <dbReference type="EMBL" id="TGZ47855.1"/>
    </source>
</evidence>
<protein>
    <recommendedName>
        <fullName evidence="4">Secreted protein</fullName>
    </recommendedName>
</protein>
<name>A0A4S2KEQ7_9HYME</name>
<feature type="non-terminal residue" evidence="2">
    <location>
        <position position="92"/>
    </location>
</feature>
<sequence length="92" mass="9824">CDRLLSRPACVLPLPASSCLLAACLDLLLPASLLPCLLPCLRCCTSPIATETKHPGVDGTTNGESHLHKITRFGGDLHPLVLRASLYRKSGY</sequence>
<evidence type="ECO:0000256" key="1">
    <source>
        <dbReference type="SAM" id="SignalP"/>
    </source>
</evidence>
<accession>A0A4S2KEQ7</accession>
<comment type="caution">
    <text evidence="2">The sequence shown here is derived from an EMBL/GenBank/DDBJ whole genome shotgun (WGS) entry which is preliminary data.</text>
</comment>
<evidence type="ECO:0008006" key="4">
    <source>
        <dbReference type="Google" id="ProtNLM"/>
    </source>
</evidence>